<keyword evidence="4" id="KW-0187">Copper transport</keyword>
<dbReference type="Pfam" id="PF04145">
    <property type="entry name" value="Ctr"/>
    <property type="match status" value="1"/>
</dbReference>
<dbReference type="AlphaFoldDB" id="A0AAJ4XRM5"/>
<reference evidence="6" key="1">
    <citation type="submission" date="2023-10" db="EMBL/GenBank/DDBJ databases">
        <authorList>
            <person name="Guldener U."/>
        </authorList>
    </citation>
    <scope>NUCLEOTIDE SEQUENCE</scope>
    <source>
        <strain evidence="6">Mp4</strain>
    </source>
</reference>
<feature type="region of interest" description="Disordered" evidence="5">
    <location>
        <begin position="293"/>
        <end position="321"/>
    </location>
</feature>
<keyword evidence="1 4" id="KW-0812">Transmembrane</keyword>
<keyword evidence="4" id="KW-0186">Copper</keyword>
<dbReference type="GO" id="GO:0005375">
    <property type="term" value="F:copper ion transmembrane transporter activity"/>
    <property type="evidence" value="ECO:0007669"/>
    <property type="project" value="UniProtKB-UniRule"/>
</dbReference>
<protein>
    <recommendedName>
        <fullName evidence="4">Copper transport protein</fullName>
    </recommendedName>
</protein>
<keyword evidence="4" id="KW-0406">Ion transport</keyword>
<evidence type="ECO:0000256" key="4">
    <source>
        <dbReference type="RuleBase" id="RU367022"/>
    </source>
</evidence>
<evidence type="ECO:0000256" key="5">
    <source>
        <dbReference type="SAM" id="MobiDB-lite"/>
    </source>
</evidence>
<sequence>MDMSNATASASGEVDLEGWKPYLHTSLFSPFSNDPGSGEAFLFPTFRIYSRSTFLAACAFTFSMALFERWLTYLLDTTFSLSPTSISQTPSCSCSCLINSHSRNNRTKDFILDDRLTINLHRRGRANGVTVASETTSDGSLYLTLPTTNSTNGNVDTKIRTQTHSFPKSSKLGMKMIVRNMVYFLATLLRYILMIVGMGMDWAMLLSVVGGLTFGHFLTDIYKVFNIHISQSRRKSTSGAYHHEDGEQVELLNRDLVEEQFEIGQQQLQEEEEEEGEEDVEDVKKLDEGYIATSAFGDGGGRIAHRRNNSRQPSMLNSTPY</sequence>
<keyword evidence="3 4" id="KW-0472">Membrane</keyword>
<name>A0AAJ4XRM5_9BASI</name>
<organism evidence="6 7">
    <name type="scientific">Melanopsichium pennsylvanicum</name>
    <dbReference type="NCBI Taxonomy" id="63383"/>
    <lineage>
        <taxon>Eukaryota</taxon>
        <taxon>Fungi</taxon>
        <taxon>Dikarya</taxon>
        <taxon>Basidiomycota</taxon>
        <taxon>Ustilaginomycotina</taxon>
        <taxon>Ustilaginomycetes</taxon>
        <taxon>Ustilaginales</taxon>
        <taxon>Ustilaginaceae</taxon>
        <taxon>Melanopsichium</taxon>
    </lineage>
</organism>
<feature type="transmembrane region" description="Helical" evidence="4">
    <location>
        <begin position="202"/>
        <end position="225"/>
    </location>
</feature>
<evidence type="ECO:0000256" key="3">
    <source>
        <dbReference type="ARBA" id="ARBA00023136"/>
    </source>
</evidence>
<evidence type="ECO:0000256" key="1">
    <source>
        <dbReference type="ARBA" id="ARBA00022692"/>
    </source>
</evidence>
<evidence type="ECO:0000313" key="6">
    <source>
        <dbReference type="EMBL" id="SNX87033.1"/>
    </source>
</evidence>
<proteinExistence type="inferred from homology"/>
<comment type="similarity">
    <text evidence="4">Belongs to the copper transporter (Ctr) (TC 1.A.56) family. SLC31A subfamily.</text>
</comment>
<accession>A0AAJ4XRM5</accession>
<dbReference type="InterPro" id="IPR007274">
    <property type="entry name" value="Cop_transporter"/>
</dbReference>
<comment type="subcellular location">
    <subcellularLocation>
        <location evidence="4">Membrane</location>
        <topology evidence="4">Multi-pass membrane protein</topology>
    </subcellularLocation>
</comment>
<evidence type="ECO:0000313" key="7">
    <source>
        <dbReference type="Proteomes" id="UP001294444"/>
    </source>
</evidence>
<keyword evidence="2 4" id="KW-1133">Transmembrane helix</keyword>
<dbReference type="EMBL" id="OAPG01000017">
    <property type="protein sequence ID" value="SNX87033.1"/>
    <property type="molecule type" value="Genomic_DNA"/>
</dbReference>
<gene>
    <name evidence="6" type="ORF">MEPE_05743</name>
</gene>
<evidence type="ECO:0000256" key="2">
    <source>
        <dbReference type="ARBA" id="ARBA00022989"/>
    </source>
</evidence>
<keyword evidence="7" id="KW-1185">Reference proteome</keyword>
<comment type="caution">
    <text evidence="6">The sequence shown here is derived from an EMBL/GenBank/DDBJ whole genome shotgun (WGS) entry which is preliminary data.</text>
</comment>
<keyword evidence="4" id="KW-0813">Transport</keyword>
<feature type="compositionally biased region" description="Polar residues" evidence="5">
    <location>
        <begin position="310"/>
        <end position="321"/>
    </location>
</feature>
<dbReference type="GO" id="GO:0016020">
    <property type="term" value="C:membrane"/>
    <property type="evidence" value="ECO:0007669"/>
    <property type="project" value="UniProtKB-SubCell"/>
</dbReference>
<dbReference type="Proteomes" id="UP001294444">
    <property type="component" value="Unassembled WGS sequence"/>
</dbReference>
<feature type="transmembrane region" description="Helical" evidence="4">
    <location>
        <begin position="177"/>
        <end position="196"/>
    </location>
</feature>